<reference evidence="16 17" key="1">
    <citation type="submission" date="2023-06" db="EMBL/GenBank/DDBJ databases">
        <title>Genomic Analysis of Acinetobacter Strains Recovered from South Australian Aquatic Samples provides Insights into the Circulation of Antibiotic Resistance determinants in the Environment.</title>
        <authorList>
            <person name="Tobin L."/>
            <person name="Jarocki V.M."/>
            <person name="Kenyon J."/>
            <person name="Drigo B."/>
            <person name="Donner E."/>
            <person name="Djordjevic S.P."/>
            <person name="Hamidian M."/>
        </authorList>
    </citation>
    <scope>NUCLEOTIDE SEQUENCE [LARGE SCALE GENOMIC DNA]</scope>
    <source>
        <strain evidence="16 17">SAAc652</strain>
    </source>
</reference>
<evidence type="ECO:0000256" key="7">
    <source>
        <dbReference type="ARBA" id="ARBA00023077"/>
    </source>
</evidence>
<evidence type="ECO:0000313" key="16">
    <source>
        <dbReference type="EMBL" id="MDV2469891.1"/>
    </source>
</evidence>
<keyword evidence="6 13" id="KW-0732">Signal</keyword>
<gene>
    <name evidence="16" type="ORF">QR674_12955</name>
</gene>
<dbReference type="SUPFAM" id="SSF56935">
    <property type="entry name" value="Porins"/>
    <property type="match status" value="1"/>
</dbReference>
<evidence type="ECO:0000313" key="17">
    <source>
        <dbReference type="Proteomes" id="UP001278188"/>
    </source>
</evidence>
<evidence type="ECO:0000256" key="12">
    <source>
        <dbReference type="PROSITE-ProRule" id="PRU10143"/>
    </source>
</evidence>
<protein>
    <submittedName>
        <fullName evidence="16">TonB-dependent receptor</fullName>
    </submittedName>
</protein>
<comment type="similarity">
    <text evidence="2">Belongs to the TonB-dependent receptor family. Hemoglobin/haptoglobin binding protein subfamily.</text>
</comment>
<keyword evidence="5 11" id="KW-0812">Transmembrane</keyword>
<dbReference type="CDD" id="cd01347">
    <property type="entry name" value="ligand_gated_channel"/>
    <property type="match status" value="1"/>
</dbReference>
<dbReference type="PROSITE" id="PS52016">
    <property type="entry name" value="TONB_DEPENDENT_REC_3"/>
    <property type="match status" value="1"/>
</dbReference>
<dbReference type="PANTHER" id="PTHR30069:SF29">
    <property type="entry name" value="HEMOGLOBIN AND HEMOGLOBIN-HAPTOGLOBIN-BINDING PROTEIN 1-RELATED"/>
    <property type="match status" value="1"/>
</dbReference>
<keyword evidence="17" id="KW-1185">Reference proteome</keyword>
<evidence type="ECO:0000256" key="13">
    <source>
        <dbReference type="SAM" id="SignalP"/>
    </source>
</evidence>
<evidence type="ECO:0000256" key="11">
    <source>
        <dbReference type="PROSITE-ProRule" id="PRU01360"/>
    </source>
</evidence>
<feature type="domain" description="TonB-dependent receptor-like beta-barrel" evidence="14">
    <location>
        <begin position="233"/>
        <end position="604"/>
    </location>
</feature>
<evidence type="ECO:0000259" key="14">
    <source>
        <dbReference type="Pfam" id="PF00593"/>
    </source>
</evidence>
<evidence type="ECO:0000259" key="15">
    <source>
        <dbReference type="Pfam" id="PF07715"/>
    </source>
</evidence>
<dbReference type="InterPro" id="IPR000531">
    <property type="entry name" value="Beta-barrel_TonB"/>
</dbReference>
<keyword evidence="3 11" id="KW-0813">Transport</keyword>
<evidence type="ECO:0000256" key="6">
    <source>
        <dbReference type="ARBA" id="ARBA00022729"/>
    </source>
</evidence>
<keyword evidence="4 11" id="KW-1134">Transmembrane beta strand</keyword>
<organism evidence="16 17">
    <name type="scientific">Acinetobacter chinensis</name>
    <dbReference type="NCBI Taxonomy" id="2004650"/>
    <lineage>
        <taxon>Bacteria</taxon>
        <taxon>Pseudomonadati</taxon>
        <taxon>Pseudomonadota</taxon>
        <taxon>Gammaproteobacteria</taxon>
        <taxon>Moraxellales</taxon>
        <taxon>Moraxellaceae</taxon>
        <taxon>Acinetobacter</taxon>
    </lineage>
</organism>
<evidence type="ECO:0000256" key="10">
    <source>
        <dbReference type="ARBA" id="ARBA00023237"/>
    </source>
</evidence>
<evidence type="ECO:0000256" key="2">
    <source>
        <dbReference type="ARBA" id="ARBA00008143"/>
    </source>
</evidence>
<evidence type="ECO:0000256" key="4">
    <source>
        <dbReference type="ARBA" id="ARBA00022452"/>
    </source>
</evidence>
<evidence type="ECO:0000256" key="5">
    <source>
        <dbReference type="ARBA" id="ARBA00022692"/>
    </source>
</evidence>
<evidence type="ECO:0000256" key="1">
    <source>
        <dbReference type="ARBA" id="ARBA00004571"/>
    </source>
</evidence>
<feature type="short sequence motif" description="TonB box" evidence="12">
    <location>
        <begin position="51"/>
        <end position="57"/>
    </location>
</feature>
<dbReference type="PROSITE" id="PS00430">
    <property type="entry name" value="TONB_DEPENDENT_REC_1"/>
    <property type="match status" value="1"/>
</dbReference>
<sequence length="636" mass="70516">MEHIMSAFSKPKAFKPTALVGAVAVAMGFSSSVFAETTATEQKIAVSPLETIVVTATRSEEKIENVPALISVIDKKTIEQNPAVNLSDLIQRDPSVFVKQSGGLGQITEISIRGTRPNHTLVLKDGARLNSQNHISALYPSFIDTTDIGQIEILKGPASVQYGTDAIGGVIQMKTATPVKNGGFITGIYGENNTYKAIAGADLVQDNFYAQIRGQRLESDGTRILDNQSKDQKASYDQKGYSAKVGYDNKKDFKADLAISQNEGLSQYYNYMTDKNDAERIFENRLINSNIQYGITEDLTLSARYSNFIDKQQVKDNNPNHFDTENNEGDLNLKWNVNTENSLLIGATYLESDFKSNDIKNKKQSIDSVGYYVQHQYQTEKLNTQLGVRTEDNEMFGTHTVGQGAVRYQLLPDTSIYANIGTAFKAPSLTELYYFTEGTYGNTYGNPDLKPEESISYEIGLNQNIGQHLTAFLSAYQTEVKNLISYKYGSPNSTYINIDKAEIKGGELGFKWEKDDLFLTTEYAYADSVNKKTDLKIAYRPKQTLTFTTGLENATYGISASLIARSDIYADGANKVKAPGYATVDLNMYWNINPNVKVFSNIINMGDVNYRTADNFGNGWYVDGGREASVGITFKY</sequence>
<dbReference type="EMBL" id="JASVDY010000004">
    <property type="protein sequence ID" value="MDV2469891.1"/>
    <property type="molecule type" value="Genomic_DNA"/>
</dbReference>
<evidence type="ECO:0000256" key="9">
    <source>
        <dbReference type="ARBA" id="ARBA00023170"/>
    </source>
</evidence>
<keyword evidence="9 16" id="KW-0675">Receptor</keyword>
<keyword evidence="10 11" id="KW-0998">Cell outer membrane</keyword>
<feature type="domain" description="TonB-dependent receptor plug" evidence="15">
    <location>
        <begin position="63"/>
        <end position="170"/>
    </location>
</feature>
<comment type="caution">
    <text evidence="16">The sequence shown here is derived from an EMBL/GenBank/DDBJ whole genome shotgun (WGS) entry which is preliminary data.</text>
</comment>
<accession>A0ABU3WHM9</accession>
<proteinExistence type="inferred from homology"/>
<dbReference type="InterPro" id="IPR037066">
    <property type="entry name" value="Plug_dom_sf"/>
</dbReference>
<evidence type="ECO:0000256" key="3">
    <source>
        <dbReference type="ARBA" id="ARBA00022448"/>
    </source>
</evidence>
<feature type="chain" id="PRO_5045489718" evidence="13">
    <location>
        <begin position="36"/>
        <end position="636"/>
    </location>
</feature>
<keyword evidence="7 12" id="KW-0798">TonB box</keyword>
<dbReference type="Proteomes" id="UP001278188">
    <property type="component" value="Unassembled WGS sequence"/>
</dbReference>
<dbReference type="InterPro" id="IPR039426">
    <property type="entry name" value="TonB-dep_rcpt-like"/>
</dbReference>
<comment type="subcellular location">
    <subcellularLocation>
        <location evidence="1 11">Cell outer membrane</location>
        <topology evidence="1 11">Multi-pass membrane protein</topology>
    </subcellularLocation>
</comment>
<dbReference type="RefSeq" id="WP_317084777.1">
    <property type="nucleotide sequence ID" value="NZ_JASVDY010000004.1"/>
</dbReference>
<dbReference type="InterPro" id="IPR010916">
    <property type="entry name" value="TonB_box_CS"/>
</dbReference>
<dbReference type="PANTHER" id="PTHR30069">
    <property type="entry name" value="TONB-DEPENDENT OUTER MEMBRANE RECEPTOR"/>
    <property type="match status" value="1"/>
</dbReference>
<dbReference type="Gene3D" id="2.170.130.10">
    <property type="entry name" value="TonB-dependent receptor, plug domain"/>
    <property type="match status" value="1"/>
</dbReference>
<dbReference type="Pfam" id="PF07715">
    <property type="entry name" value="Plug"/>
    <property type="match status" value="1"/>
</dbReference>
<dbReference type="InterPro" id="IPR012910">
    <property type="entry name" value="Plug_dom"/>
</dbReference>
<name>A0ABU3WHM9_9GAMM</name>
<dbReference type="Gene3D" id="2.40.170.20">
    <property type="entry name" value="TonB-dependent receptor, beta-barrel domain"/>
    <property type="match status" value="1"/>
</dbReference>
<evidence type="ECO:0000256" key="8">
    <source>
        <dbReference type="ARBA" id="ARBA00023136"/>
    </source>
</evidence>
<dbReference type="Pfam" id="PF00593">
    <property type="entry name" value="TonB_dep_Rec_b-barrel"/>
    <property type="match status" value="1"/>
</dbReference>
<dbReference type="InterPro" id="IPR036942">
    <property type="entry name" value="Beta-barrel_TonB_sf"/>
</dbReference>
<keyword evidence="8 11" id="KW-0472">Membrane</keyword>
<feature type="signal peptide" evidence="13">
    <location>
        <begin position="1"/>
        <end position="35"/>
    </location>
</feature>